<gene>
    <name evidence="5" type="ORF">g.1955</name>
</gene>
<reference evidence="5" key="1">
    <citation type="submission" date="2015-11" db="EMBL/GenBank/DDBJ databases">
        <title>De novo transcriptome assembly of four potential Pierce s Disease insect vectors from Arizona vineyards.</title>
        <authorList>
            <person name="Tassone E.E."/>
        </authorList>
    </citation>
    <scope>NUCLEOTIDE SEQUENCE</scope>
</reference>
<evidence type="ECO:0000313" key="5">
    <source>
        <dbReference type="EMBL" id="JAS98511.1"/>
    </source>
</evidence>
<feature type="domain" description="Small ribosomal subunit protein uS10" evidence="4">
    <location>
        <begin position="66"/>
        <end position="162"/>
    </location>
</feature>
<dbReference type="GO" id="GO:0003735">
    <property type="term" value="F:structural constituent of ribosome"/>
    <property type="evidence" value="ECO:0007669"/>
    <property type="project" value="InterPro"/>
</dbReference>
<evidence type="ECO:0000256" key="3">
    <source>
        <dbReference type="ARBA" id="ARBA00023274"/>
    </source>
</evidence>
<dbReference type="GO" id="GO:0006412">
    <property type="term" value="P:translation"/>
    <property type="evidence" value="ECO:0007669"/>
    <property type="project" value="InterPro"/>
</dbReference>
<dbReference type="GO" id="GO:0005840">
    <property type="term" value="C:ribosome"/>
    <property type="evidence" value="ECO:0007669"/>
    <property type="project" value="UniProtKB-KW"/>
</dbReference>
<dbReference type="AlphaFoldDB" id="A0A1B6JGY7"/>
<name>A0A1B6JGY7_9HEMI</name>
<dbReference type="GO" id="GO:1990904">
    <property type="term" value="C:ribonucleoprotein complex"/>
    <property type="evidence" value="ECO:0007669"/>
    <property type="project" value="UniProtKB-KW"/>
</dbReference>
<proteinExistence type="inferred from homology"/>
<feature type="non-terminal residue" evidence="5">
    <location>
        <position position="1"/>
    </location>
</feature>
<dbReference type="Pfam" id="PF00338">
    <property type="entry name" value="Ribosomal_S10"/>
    <property type="match status" value="1"/>
</dbReference>
<organism evidence="5">
    <name type="scientific">Homalodisca liturata</name>
    <dbReference type="NCBI Taxonomy" id="320908"/>
    <lineage>
        <taxon>Eukaryota</taxon>
        <taxon>Metazoa</taxon>
        <taxon>Ecdysozoa</taxon>
        <taxon>Arthropoda</taxon>
        <taxon>Hexapoda</taxon>
        <taxon>Insecta</taxon>
        <taxon>Pterygota</taxon>
        <taxon>Neoptera</taxon>
        <taxon>Paraneoptera</taxon>
        <taxon>Hemiptera</taxon>
        <taxon>Auchenorrhyncha</taxon>
        <taxon>Membracoidea</taxon>
        <taxon>Cicadellidae</taxon>
        <taxon>Cicadellinae</taxon>
        <taxon>Proconiini</taxon>
        <taxon>Homalodisca</taxon>
    </lineage>
</organism>
<evidence type="ECO:0000256" key="1">
    <source>
        <dbReference type="ARBA" id="ARBA00007102"/>
    </source>
</evidence>
<evidence type="ECO:0000259" key="4">
    <source>
        <dbReference type="SMART" id="SM01403"/>
    </source>
</evidence>
<dbReference type="Gene3D" id="3.30.70.600">
    <property type="entry name" value="Ribosomal protein S10 domain"/>
    <property type="match status" value="1"/>
</dbReference>
<dbReference type="SMART" id="SM01403">
    <property type="entry name" value="Ribosomal_S10"/>
    <property type="match status" value="1"/>
</dbReference>
<protein>
    <recommendedName>
        <fullName evidence="4">Small ribosomal subunit protein uS10 domain-containing protein</fullName>
    </recommendedName>
</protein>
<accession>A0A1B6JGY7</accession>
<dbReference type="InterPro" id="IPR036838">
    <property type="entry name" value="Ribosomal_uS10_dom_sf"/>
</dbReference>
<dbReference type="EMBL" id="GECU01009195">
    <property type="protein sequence ID" value="JAS98511.1"/>
    <property type="molecule type" value="Transcribed_RNA"/>
</dbReference>
<keyword evidence="3" id="KW-0687">Ribonucleoprotein</keyword>
<evidence type="ECO:0000256" key="2">
    <source>
        <dbReference type="ARBA" id="ARBA00022980"/>
    </source>
</evidence>
<dbReference type="HAMAP" id="MF_00508">
    <property type="entry name" value="Ribosomal_uS10"/>
    <property type="match status" value="1"/>
</dbReference>
<dbReference type="SUPFAM" id="SSF54999">
    <property type="entry name" value="Ribosomal protein S10"/>
    <property type="match status" value="1"/>
</dbReference>
<sequence>GACWSSSGTCSALCGPRPLLGPASGLRAVRLCVLKSFSKNLPMADVLIDKKEEIVAEHPGTVKRISITMCGTDNKSVNRTAKEFFEFVRQFDEKVALPAILPVQEASFTTRKSPCGNGTATFSRVKLRVYQRQFSLSVYDKDVTAIVEFLKNSPVDVQFKAEQ</sequence>
<keyword evidence="2" id="KW-0689">Ribosomal protein</keyword>
<dbReference type="InterPro" id="IPR001848">
    <property type="entry name" value="Ribosomal_uS10"/>
</dbReference>
<dbReference type="InterPro" id="IPR027486">
    <property type="entry name" value="Ribosomal_uS10_dom"/>
</dbReference>
<comment type="similarity">
    <text evidence="1">Belongs to the universal ribosomal protein uS10 family.</text>
</comment>